<keyword evidence="2" id="KW-1185">Reference proteome</keyword>
<dbReference type="SUPFAM" id="SSF55961">
    <property type="entry name" value="Bet v1-like"/>
    <property type="match status" value="1"/>
</dbReference>
<dbReference type="EMBL" id="CP101620">
    <property type="protein sequence ID" value="UTY40188.1"/>
    <property type="molecule type" value="Genomic_DNA"/>
</dbReference>
<accession>A0ABY5I666</accession>
<protein>
    <submittedName>
        <fullName evidence="1">DUF3284 domain-containing protein</fullName>
    </submittedName>
</protein>
<dbReference type="Proteomes" id="UP001060112">
    <property type="component" value="Chromosome"/>
</dbReference>
<organism evidence="1 2">
    <name type="scientific">Allocoprobacillus halotolerans</name>
    <dbReference type="NCBI Taxonomy" id="2944914"/>
    <lineage>
        <taxon>Bacteria</taxon>
        <taxon>Bacillati</taxon>
        <taxon>Bacillota</taxon>
        <taxon>Erysipelotrichia</taxon>
        <taxon>Erysipelotrichales</taxon>
        <taxon>Erysipelotrichaceae</taxon>
        <taxon>Allocoprobacillus</taxon>
    </lineage>
</organism>
<sequence length="142" mass="17398">MSKQLTFEHEFQYPIEDVYKVIKEQQLLFFQHYDNSIKDLSEGIEIKKQMYTKTSNKEIPVKMCVRKLIDNQHMEVVTKYYEGDIVTTYLFENLNGKTRLTYIEENHFNKTRNEMNFHLISFFYNWMYKRNMKKECNMLSLC</sequence>
<evidence type="ECO:0000313" key="1">
    <source>
        <dbReference type="EMBL" id="UTY40188.1"/>
    </source>
</evidence>
<proteinExistence type="predicted"/>
<dbReference type="RefSeq" id="WP_290141615.1">
    <property type="nucleotide sequence ID" value="NZ_CP101620.1"/>
</dbReference>
<reference evidence="1" key="1">
    <citation type="submission" date="2022-07" db="EMBL/GenBank/DDBJ databases">
        <title>Faecal culturing of patients with breast cancer.</title>
        <authorList>
            <person name="Teng N.M.Y."/>
            <person name="Kiu R."/>
            <person name="Evans R."/>
            <person name="Baker D.J."/>
            <person name="Zenner C."/>
            <person name="Robinson S.D."/>
            <person name="Hall L.J."/>
        </authorList>
    </citation>
    <scope>NUCLEOTIDE SEQUENCE</scope>
    <source>
        <strain evidence="1">LH1062</strain>
    </source>
</reference>
<dbReference type="InterPro" id="IPR023393">
    <property type="entry name" value="START-like_dom_sf"/>
</dbReference>
<gene>
    <name evidence="1" type="ORF">NMU03_05155</name>
</gene>
<dbReference type="InterPro" id="IPR021701">
    <property type="entry name" value="DUF3284"/>
</dbReference>
<evidence type="ECO:0000313" key="2">
    <source>
        <dbReference type="Proteomes" id="UP001060112"/>
    </source>
</evidence>
<dbReference type="Pfam" id="PF11687">
    <property type="entry name" value="DUF3284"/>
    <property type="match status" value="1"/>
</dbReference>
<dbReference type="Gene3D" id="3.30.530.20">
    <property type="match status" value="1"/>
</dbReference>
<name>A0ABY5I666_9FIRM</name>